<feature type="domain" description="C3H1-type" evidence="7">
    <location>
        <begin position="26"/>
        <end position="54"/>
    </location>
</feature>
<dbReference type="SUPFAM" id="SSF90229">
    <property type="entry name" value="CCCH zinc finger"/>
    <property type="match status" value="2"/>
</dbReference>
<dbReference type="Pfam" id="PF25512">
    <property type="entry name" value="zf-CCCH_AtC3H23"/>
    <property type="match status" value="1"/>
</dbReference>
<dbReference type="GO" id="GO:0003677">
    <property type="term" value="F:DNA binding"/>
    <property type="evidence" value="ECO:0007669"/>
    <property type="project" value="UniProtKB-KW"/>
</dbReference>
<comment type="caution">
    <text evidence="8">The sequence shown here is derived from an EMBL/GenBank/DDBJ whole genome shotgun (WGS) entry which is preliminary data.</text>
</comment>
<evidence type="ECO:0000256" key="1">
    <source>
        <dbReference type="ARBA" id="ARBA00022723"/>
    </source>
</evidence>
<evidence type="ECO:0000256" key="3">
    <source>
        <dbReference type="ARBA" id="ARBA00022833"/>
    </source>
</evidence>
<feature type="region of interest" description="Disordered" evidence="6">
    <location>
        <begin position="257"/>
        <end position="313"/>
    </location>
</feature>
<proteinExistence type="predicted"/>
<feature type="compositionally biased region" description="Basic and acidic residues" evidence="6">
    <location>
        <begin position="272"/>
        <end position="289"/>
    </location>
</feature>
<evidence type="ECO:0000256" key="5">
    <source>
        <dbReference type="PROSITE-ProRule" id="PRU00723"/>
    </source>
</evidence>
<keyword evidence="1 5" id="KW-0479">Metal-binding</keyword>
<evidence type="ECO:0000259" key="7">
    <source>
        <dbReference type="PROSITE" id="PS50103"/>
    </source>
</evidence>
<evidence type="ECO:0000256" key="4">
    <source>
        <dbReference type="ARBA" id="ARBA00023125"/>
    </source>
</evidence>
<dbReference type="Gene3D" id="3.30.1370.210">
    <property type="match status" value="1"/>
</dbReference>
<evidence type="ECO:0000256" key="6">
    <source>
        <dbReference type="SAM" id="MobiDB-lite"/>
    </source>
</evidence>
<evidence type="ECO:0000313" key="9">
    <source>
        <dbReference type="Proteomes" id="UP000652761"/>
    </source>
</evidence>
<dbReference type="OrthoDB" id="410307at2759"/>
<dbReference type="EMBL" id="NMUH01001950">
    <property type="protein sequence ID" value="MQL96721.1"/>
    <property type="molecule type" value="Genomic_DNA"/>
</dbReference>
<organism evidence="8 9">
    <name type="scientific">Colocasia esculenta</name>
    <name type="common">Wild taro</name>
    <name type="synonym">Arum esculentum</name>
    <dbReference type="NCBI Taxonomy" id="4460"/>
    <lineage>
        <taxon>Eukaryota</taxon>
        <taxon>Viridiplantae</taxon>
        <taxon>Streptophyta</taxon>
        <taxon>Embryophyta</taxon>
        <taxon>Tracheophyta</taxon>
        <taxon>Spermatophyta</taxon>
        <taxon>Magnoliopsida</taxon>
        <taxon>Liliopsida</taxon>
        <taxon>Araceae</taxon>
        <taxon>Aroideae</taxon>
        <taxon>Colocasieae</taxon>
        <taxon>Colocasia</taxon>
    </lineage>
</organism>
<dbReference type="PROSITE" id="PS50103">
    <property type="entry name" value="ZF_C3H1"/>
    <property type="match status" value="2"/>
</dbReference>
<dbReference type="InterPro" id="IPR036855">
    <property type="entry name" value="Znf_CCCH_sf"/>
</dbReference>
<name>A0A843VIV4_COLES</name>
<reference evidence="8" key="1">
    <citation type="submission" date="2017-07" db="EMBL/GenBank/DDBJ databases">
        <title>Taro Niue Genome Assembly and Annotation.</title>
        <authorList>
            <person name="Atibalentja N."/>
            <person name="Keating K."/>
            <person name="Fields C.J."/>
        </authorList>
    </citation>
    <scope>NUCLEOTIDE SEQUENCE</scope>
    <source>
        <strain evidence="8">Niue_2</strain>
        <tissue evidence="8">Leaf</tissue>
    </source>
</reference>
<dbReference type="InterPro" id="IPR045234">
    <property type="entry name" value="Unkempt-like"/>
</dbReference>
<dbReference type="PANTHER" id="PTHR14493">
    <property type="entry name" value="UNKEMPT FAMILY MEMBER"/>
    <property type="match status" value="1"/>
</dbReference>
<feature type="region of interest" description="Disordered" evidence="6">
    <location>
        <begin position="73"/>
        <end position="93"/>
    </location>
</feature>
<keyword evidence="4" id="KW-0238">DNA-binding</keyword>
<feature type="zinc finger region" description="C3H1-type" evidence="5">
    <location>
        <begin position="175"/>
        <end position="203"/>
    </location>
</feature>
<dbReference type="GO" id="GO:0008270">
    <property type="term" value="F:zinc ion binding"/>
    <property type="evidence" value="ECO:0007669"/>
    <property type="project" value="UniProtKB-KW"/>
</dbReference>
<accession>A0A843VIV4</accession>
<keyword evidence="3 5" id="KW-0862">Zinc</keyword>
<dbReference type="SMART" id="SM00356">
    <property type="entry name" value="ZnF_C3H1"/>
    <property type="match status" value="3"/>
</dbReference>
<feature type="zinc finger region" description="C3H1-type" evidence="5">
    <location>
        <begin position="26"/>
        <end position="54"/>
    </location>
</feature>
<evidence type="ECO:0000256" key="2">
    <source>
        <dbReference type="ARBA" id="ARBA00022771"/>
    </source>
</evidence>
<feature type="domain" description="C3H1-type" evidence="7">
    <location>
        <begin position="175"/>
        <end position="203"/>
    </location>
</feature>
<keyword evidence="2 5" id="KW-0863">Zinc-finger</keyword>
<dbReference type="PANTHER" id="PTHR14493:SF109">
    <property type="entry name" value="ZINC FINGER CCCH DOMAIN-CONTAINING PROTEIN 54"/>
    <property type="match status" value="1"/>
</dbReference>
<dbReference type="Proteomes" id="UP000652761">
    <property type="component" value="Unassembled WGS sequence"/>
</dbReference>
<dbReference type="InterPro" id="IPR057444">
    <property type="entry name" value="Znf-CCCH_AtC3H23-like"/>
</dbReference>
<sequence length="321" mass="36022">MAASQDGVPLRAPGREGAAARPRKFLYHGIACPGFRSAGECIRGQHCEFAHGVFEFWLHPSRYRTRPCKAGEHCRRKMGGGDDDDAQRKGGGKTSDLPDIDWICELLASEILVSAMAPQFASPGGDGRQPHESDEFRMYSFKVKRCSKTRSHDWTECPYAHRGEKARRRDPRKFLYHGIACPEFRSAGECIRGQHCEFAHGVFEFWLHPSRYRTRPCKAGEHCRRKVCFFAHTPEQLRAEDCHVCRLACRLGGGCDSPAEARSTEPPPLSSFDRDPTYKDLSECMRRLEMGGGGGDDDAQRKGGGETSDLPDIDWICELVK</sequence>
<dbReference type="InterPro" id="IPR000571">
    <property type="entry name" value="Znf_CCCH"/>
</dbReference>
<keyword evidence="9" id="KW-1185">Reference proteome</keyword>
<protein>
    <recommendedName>
        <fullName evidence="7">C3H1-type domain-containing protein</fullName>
    </recommendedName>
</protein>
<dbReference type="AlphaFoldDB" id="A0A843VIV4"/>
<evidence type="ECO:0000313" key="8">
    <source>
        <dbReference type="EMBL" id="MQL96721.1"/>
    </source>
</evidence>
<gene>
    <name evidence="8" type="ORF">Taro_029402</name>
</gene>